<gene>
    <name evidence="1" type="ORF">C9J12_24200</name>
</gene>
<dbReference type="AlphaFoldDB" id="A0A2T3J8J2"/>
<dbReference type="OrthoDB" id="8639774at2"/>
<evidence type="ECO:0008006" key="3">
    <source>
        <dbReference type="Google" id="ProtNLM"/>
    </source>
</evidence>
<dbReference type="Pfam" id="PF13557">
    <property type="entry name" value="Phenol_MetA_deg"/>
    <property type="match status" value="1"/>
</dbReference>
<dbReference type="Proteomes" id="UP000240987">
    <property type="component" value="Unassembled WGS sequence"/>
</dbReference>
<comment type="caution">
    <text evidence="1">The sequence shown here is derived from an EMBL/GenBank/DDBJ whole genome shotgun (WGS) entry which is preliminary data.</text>
</comment>
<name>A0A2T3J8J2_9GAMM</name>
<evidence type="ECO:0000313" key="2">
    <source>
        <dbReference type="Proteomes" id="UP000240987"/>
    </source>
</evidence>
<dbReference type="EMBL" id="PYMJ01000036">
    <property type="protein sequence ID" value="PSU45069.1"/>
    <property type="molecule type" value="Genomic_DNA"/>
</dbReference>
<reference evidence="1 2" key="1">
    <citation type="submission" date="2018-01" db="EMBL/GenBank/DDBJ databases">
        <title>Whole genome sequencing of Histamine producing bacteria.</title>
        <authorList>
            <person name="Butler K."/>
        </authorList>
    </citation>
    <scope>NUCLEOTIDE SEQUENCE [LARGE SCALE GENOMIC DNA]</scope>
    <source>
        <strain evidence="1 2">JCM 12947</strain>
    </source>
</reference>
<keyword evidence="2" id="KW-1185">Reference proteome</keyword>
<evidence type="ECO:0000313" key="1">
    <source>
        <dbReference type="EMBL" id="PSU45069.1"/>
    </source>
</evidence>
<proteinExistence type="predicted"/>
<dbReference type="InterPro" id="IPR025737">
    <property type="entry name" value="FApF"/>
</dbReference>
<protein>
    <recommendedName>
        <fullName evidence="3">Phenol degradation protein meta</fullName>
    </recommendedName>
</protein>
<accession>A0A2T3J8J2</accession>
<sequence>MFMRFIIIFIFIVHFLNQNTIAAEGGYSNYLPGSYGDFGMALSPTETWTIRNDTYYYDASTSRAVQGGNLVTDLDLQFLMNFTTLLYKPEFKIFGAQYTTGIFIPFVNLNTEASLKVKEGSGSQVLNARDSATGLGDVSLIPFALFWSEGNIHSSFAHYVIIPSGDYDVNNSINNGLNYWSFDTNLAITYLNLETGHDFSFNLGHIYNTENEDTNYQTGQEIHLDIALNQFFSDSFAVGIHGFYLNQFTGDSGSGALLGDFKAEVVGVGPALLWNTKISNQDVSFIAKWLHEVKAENRLEGDHLFLSFAFDW</sequence>
<organism evidence="1 2">
    <name type="scientific">Photobacterium frigidiphilum</name>
    <dbReference type="NCBI Taxonomy" id="264736"/>
    <lineage>
        <taxon>Bacteria</taxon>
        <taxon>Pseudomonadati</taxon>
        <taxon>Pseudomonadota</taxon>
        <taxon>Gammaproteobacteria</taxon>
        <taxon>Vibrionales</taxon>
        <taxon>Vibrionaceae</taxon>
        <taxon>Photobacterium</taxon>
    </lineage>
</organism>